<dbReference type="AlphaFoldDB" id="A0AA39SII2"/>
<keyword evidence="3" id="KW-1185">Reference proteome</keyword>
<proteinExistence type="predicted"/>
<reference evidence="2" key="1">
    <citation type="journal article" date="2022" name="Plant J.">
        <title>Strategies of tolerance reflected in two North American maple genomes.</title>
        <authorList>
            <person name="McEvoy S.L."/>
            <person name="Sezen U.U."/>
            <person name="Trouern-Trend A."/>
            <person name="McMahon S.M."/>
            <person name="Schaberg P.G."/>
            <person name="Yang J."/>
            <person name="Wegrzyn J.L."/>
            <person name="Swenson N.G."/>
        </authorList>
    </citation>
    <scope>NUCLEOTIDE SEQUENCE</scope>
    <source>
        <strain evidence="2">NS2018</strain>
    </source>
</reference>
<accession>A0AA39SII2</accession>
<dbReference type="Proteomes" id="UP001168877">
    <property type="component" value="Unassembled WGS sequence"/>
</dbReference>
<protein>
    <recommendedName>
        <fullName evidence="1">Reverse transcriptase Ty1/copia-type domain-containing protein</fullName>
    </recommendedName>
</protein>
<reference evidence="2" key="2">
    <citation type="submission" date="2023-06" db="EMBL/GenBank/DDBJ databases">
        <authorList>
            <person name="Swenson N.G."/>
            <person name="Wegrzyn J.L."/>
            <person name="Mcevoy S.L."/>
        </authorList>
    </citation>
    <scope>NUCLEOTIDE SEQUENCE</scope>
    <source>
        <strain evidence="2">NS2018</strain>
        <tissue evidence="2">Leaf</tissue>
    </source>
</reference>
<dbReference type="InterPro" id="IPR013103">
    <property type="entry name" value="RVT_2"/>
</dbReference>
<dbReference type="EMBL" id="JAUESC010000381">
    <property type="protein sequence ID" value="KAK0589544.1"/>
    <property type="molecule type" value="Genomic_DNA"/>
</dbReference>
<dbReference type="Pfam" id="PF07727">
    <property type="entry name" value="RVT_2"/>
    <property type="match status" value="1"/>
</dbReference>
<evidence type="ECO:0000259" key="1">
    <source>
        <dbReference type="Pfam" id="PF07727"/>
    </source>
</evidence>
<evidence type="ECO:0000313" key="2">
    <source>
        <dbReference type="EMBL" id="KAK0589544.1"/>
    </source>
</evidence>
<organism evidence="2 3">
    <name type="scientific">Acer saccharum</name>
    <name type="common">Sugar maple</name>
    <dbReference type="NCBI Taxonomy" id="4024"/>
    <lineage>
        <taxon>Eukaryota</taxon>
        <taxon>Viridiplantae</taxon>
        <taxon>Streptophyta</taxon>
        <taxon>Embryophyta</taxon>
        <taxon>Tracheophyta</taxon>
        <taxon>Spermatophyta</taxon>
        <taxon>Magnoliopsida</taxon>
        <taxon>eudicotyledons</taxon>
        <taxon>Gunneridae</taxon>
        <taxon>Pentapetalae</taxon>
        <taxon>rosids</taxon>
        <taxon>malvids</taxon>
        <taxon>Sapindales</taxon>
        <taxon>Sapindaceae</taxon>
        <taxon>Hippocastanoideae</taxon>
        <taxon>Acereae</taxon>
        <taxon>Acer</taxon>
    </lineage>
</organism>
<evidence type="ECO:0000313" key="3">
    <source>
        <dbReference type="Proteomes" id="UP001168877"/>
    </source>
</evidence>
<sequence length="112" mass="12869">MNEEYKSMQDNKVYELVPLLEGAKPIGCKWIFKTKRDSKGNVERYKAHLVAKSFTQKEGIDFKETFSPVSTKDSFGTIMAFVAHFDLELHQMDVKTAFLNGDIDETIYIVQP</sequence>
<comment type="caution">
    <text evidence="2">The sequence shown here is derived from an EMBL/GenBank/DDBJ whole genome shotgun (WGS) entry which is preliminary data.</text>
</comment>
<feature type="domain" description="Reverse transcriptase Ty1/copia-type" evidence="1">
    <location>
        <begin position="11"/>
        <end position="112"/>
    </location>
</feature>
<name>A0AA39SII2_ACESA</name>
<gene>
    <name evidence="2" type="ORF">LWI29_015643</name>
</gene>